<gene>
    <name evidence="7" type="ORF">MBEHAL_1742</name>
</gene>
<dbReference type="PANTHER" id="PTHR32322:SF2">
    <property type="entry name" value="EAMA DOMAIN-CONTAINING PROTEIN"/>
    <property type="match status" value="1"/>
</dbReference>
<organism evidence="7 8">
    <name type="scientific">Halarchaeum acidiphilum MH1-52-1</name>
    <dbReference type="NCBI Taxonomy" id="1261545"/>
    <lineage>
        <taxon>Archaea</taxon>
        <taxon>Methanobacteriati</taxon>
        <taxon>Methanobacteriota</taxon>
        <taxon>Stenosarchaea group</taxon>
        <taxon>Halobacteria</taxon>
        <taxon>Halobacteriales</taxon>
        <taxon>Halobacteriaceae</taxon>
    </lineage>
</organism>
<comment type="caution">
    <text evidence="7">The sequence shown here is derived from an EMBL/GenBank/DDBJ whole genome shotgun (WGS) entry which is preliminary data.</text>
</comment>
<evidence type="ECO:0000313" key="7">
    <source>
        <dbReference type="EMBL" id="GAD52982.1"/>
    </source>
</evidence>
<dbReference type="InterPro" id="IPR050638">
    <property type="entry name" value="AA-Vitamin_Transporters"/>
</dbReference>
<evidence type="ECO:0000256" key="4">
    <source>
        <dbReference type="ARBA" id="ARBA00023136"/>
    </source>
</evidence>
<keyword evidence="4 5" id="KW-0472">Membrane</keyword>
<dbReference type="AlphaFoldDB" id="U2YW25"/>
<dbReference type="Proteomes" id="UP000016986">
    <property type="component" value="Unassembled WGS sequence"/>
</dbReference>
<proteinExistence type="predicted"/>
<evidence type="ECO:0000259" key="6">
    <source>
        <dbReference type="Pfam" id="PF00892"/>
    </source>
</evidence>
<evidence type="ECO:0000256" key="2">
    <source>
        <dbReference type="ARBA" id="ARBA00022692"/>
    </source>
</evidence>
<dbReference type="RefSeq" id="WP_020222164.1">
    <property type="nucleotide sequence ID" value="NZ_BANO01000167.1"/>
</dbReference>
<feature type="transmembrane region" description="Helical" evidence="5">
    <location>
        <begin position="71"/>
        <end position="92"/>
    </location>
</feature>
<feature type="transmembrane region" description="Helical" evidence="5">
    <location>
        <begin position="221"/>
        <end position="242"/>
    </location>
</feature>
<feature type="domain" description="EamA" evidence="6">
    <location>
        <begin position="160"/>
        <end position="294"/>
    </location>
</feature>
<name>U2YW25_9EURY</name>
<dbReference type="eggNOG" id="arCOG00271">
    <property type="taxonomic scope" value="Archaea"/>
</dbReference>
<accession>U2YW25</accession>
<feature type="transmembrane region" description="Helical" evidence="5">
    <location>
        <begin position="254"/>
        <end position="272"/>
    </location>
</feature>
<feature type="transmembrane region" description="Helical" evidence="5">
    <location>
        <begin position="38"/>
        <end position="59"/>
    </location>
</feature>
<keyword evidence="3 5" id="KW-1133">Transmembrane helix</keyword>
<protein>
    <submittedName>
        <fullName evidence="7">Permease of the drug/metabolite transporter (DMT) superfamily</fullName>
    </submittedName>
</protein>
<comment type="subcellular location">
    <subcellularLocation>
        <location evidence="1">Membrane</location>
        <topology evidence="1">Multi-pass membrane protein</topology>
    </subcellularLocation>
</comment>
<dbReference type="EMBL" id="BATA01000042">
    <property type="protein sequence ID" value="GAD52982.1"/>
    <property type="molecule type" value="Genomic_DNA"/>
</dbReference>
<evidence type="ECO:0000313" key="8">
    <source>
        <dbReference type="Proteomes" id="UP000016986"/>
    </source>
</evidence>
<dbReference type="OrthoDB" id="17861at2157"/>
<evidence type="ECO:0000256" key="1">
    <source>
        <dbReference type="ARBA" id="ARBA00004141"/>
    </source>
</evidence>
<dbReference type="GO" id="GO:0016020">
    <property type="term" value="C:membrane"/>
    <property type="evidence" value="ECO:0007669"/>
    <property type="project" value="UniProtKB-SubCell"/>
</dbReference>
<dbReference type="InterPro" id="IPR037185">
    <property type="entry name" value="EmrE-like"/>
</dbReference>
<feature type="transmembrane region" description="Helical" evidence="5">
    <location>
        <begin position="278"/>
        <end position="298"/>
    </location>
</feature>
<dbReference type="InterPro" id="IPR000620">
    <property type="entry name" value="EamA_dom"/>
</dbReference>
<keyword evidence="2 5" id="KW-0812">Transmembrane</keyword>
<feature type="transmembrane region" description="Helical" evidence="5">
    <location>
        <begin position="187"/>
        <end position="209"/>
    </location>
</feature>
<feature type="transmembrane region" description="Helical" evidence="5">
    <location>
        <begin position="128"/>
        <end position="145"/>
    </location>
</feature>
<keyword evidence="8" id="KW-1185">Reference proteome</keyword>
<feature type="domain" description="EamA" evidence="6">
    <location>
        <begin position="8"/>
        <end position="144"/>
    </location>
</feature>
<reference evidence="7 8" key="1">
    <citation type="submission" date="2013-09" db="EMBL/GenBank/DDBJ databases">
        <title>Whole genome sequencing of Halarchaeum acidiphilum strain MH1-52-1.</title>
        <authorList>
            <person name="Shimane Y."/>
            <person name="Minegishi H."/>
            <person name="Nishi S."/>
            <person name="Echigo A."/>
            <person name="Shuto A."/>
            <person name="Konishi M."/>
            <person name="Ito T."/>
            <person name="Ohkuma M."/>
            <person name="Ohta Y."/>
            <person name="Nagano Y."/>
            <person name="Tsubouchi T."/>
            <person name="Mori K."/>
            <person name="Usui K."/>
            <person name="Kamekura M."/>
            <person name="Usami R."/>
            <person name="Takaki Y."/>
            <person name="Hatada Y."/>
        </authorList>
    </citation>
    <scope>NUCLEOTIDE SEQUENCE [LARGE SCALE GENOMIC DNA]</scope>
    <source>
        <strain evidence="7 8">JCM 16109</strain>
    </source>
</reference>
<dbReference type="PANTHER" id="PTHR32322">
    <property type="entry name" value="INNER MEMBRANE TRANSPORTER"/>
    <property type="match status" value="1"/>
</dbReference>
<feature type="transmembrane region" description="Helical" evidence="5">
    <location>
        <begin position="157"/>
        <end position="175"/>
    </location>
</feature>
<dbReference type="SUPFAM" id="SSF103481">
    <property type="entry name" value="Multidrug resistance efflux transporter EmrE"/>
    <property type="match status" value="2"/>
</dbReference>
<evidence type="ECO:0000256" key="5">
    <source>
        <dbReference type="SAM" id="Phobius"/>
    </source>
</evidence>
<evidence type="ECO:0000256" key="3">
    <source>
        <dbReference type="ARBA" id="ARBA00022989"/>
    </source>
</evidence>
<feature type="transmembrane region" description="Helical" evidence="5">
    <location>
        <begin position="104"/>
        <end position="121"/>
    </location>
</feature>
<dbReference type="Pfam" id="PF00892">
    <property type="entry name" value="EamA"/>
    <property type="match status" value="2"/>
</dbReference>
<sequence>MSRKRIAALFAYIALAWGGSFVAIKIGLNTVSHAPVFFAALRLLVAAVVALPAAAFLAGDDDRWIPRTRNDIAVVAFGAVFIMGGANAFLFAGEQGTTSSVSSVLFSLNPVIATALAAVIVPEDDLSLSQGVGVLLGILGVVVVAHPTPSQLTGGHVVSELLVFCSALCIALGSVASQRFPANVNAIASTAWSLGAGGVLLLLVALALGEPITLNSAGPNFYLALAYLGILATAVAYTAYFSLIADIGAARTTLVSYLVPIVTAVVSVLFLSEPVTPFLVGGFALIVCGFLLVNRRVIARLLA</sequence>